<evidence type="ECO:0000256" key="6">
    <source>
        <dbReference type="ARBA" id="ARBA00022782"/>
    </source>
</evidence>
<dbReference type="OrthoDB" id="946068at2759"/>
<feature type="compositionally biased region" description="Polar residues" evidence="10">
    <location>
        <begin position="437"/>
        <end position="451"/>
    </location>
</feature>
<evidence type="ECO:0000256" key="4">
    <source>
        <dbReference type="ARBA" id="ARBA00022604"/>
    </source>
</evidence>
<dbReference type="CDD" id="cd01204">
    <property type="entry name" value="PTB_IRS"/>
    <property type="match status" value="1"/>
</dbReference>
<proteinExistence type="predicted"/>
<accession>A0A443QTB6</accession>
<dbReference type="SMART" id="SM00310">
    <property type="entry name" value="PTBI"/>
    <property type="match status" value="1"/>
</dbReference>
<dbReference type="AlphaFoldDB" id="A0A443QTB6"/>
<dbReference type="InterPro" id="IPR002404">
    <property type="entry name" value="IRS_PTB"/>
</dbReference>
<dbReference type="GO" id="GO:0005886">
    <property type="term" value="C:plasma membrane"/>
    <property type="evidence" value="ECO:0007669"/>
    <property type="project" value="TreeGrafter"/>
</dbReference>
<evidence type="ECO:0000256" key="8">
    <source>
        <dbReference type="ARBA" id="ARBA00033282"/>
    </source>
</evidence>
<dbReference type="GO" id="GO:0005158">
    <property type="term" value="F:insulin receptor binding"/>
    <property type="evidence" value="ECO:0007669"/>
    <property type="project" value="InterPro"/>
</dbReference>
<dbReference type="InterPro" id="IPR001849">
    <property type="entry name" value="PH_domain"/>
</dbReference>
<comment type="caution">
    <text evidence="13">The sequence shown here is derived from an EMBL/GenBank/DDBJ whole genome shotgun (WGS) entry which is preliminary data.</text>
</comment>
<dbReference type="SMART" id="SM00233">
    <property type="entry name" value="PH"/>
    <property type="match status" value="1"/>
</dbReference>
<dbReference type="Pfam" id="PF02174">
    <property type="entry name" value="IRS"/>
    <property type="match status" value="1"/>
</dbReference>
<dbReference type="GO" id="GO:0005829">
    <property type="term" value="C:cytosol"/>
    <property type="evidence" value="ECO:0007669"/>
    <property type="project" value="TreeGrafter"/>
</dbReference>
<sequence length="711" mass="77688">MLNTKVVKERADGGGDEFNCKLDNNETKVRKCGYLKKSKSMKKKYFVLREGSNCCPSRLDYYGTEKKFRNSPSNVKRSIILKDCFSINRKCTSKSKFCIALYTNEDCVTLVFDNENEMNDWLQALLELQTGVGVDGSSRQILKPQYEHVWQVTLTKKGLGENRNMTGIYRLCLTAKSLLLFKVNPGVEKPESYEFPLVSIRRCGHSENYFVIELGRSSCIGPGELWILTEDTATSHNMHEVILAAMKSSKSHEDFGPVSRPRSASTSENSKPIATRRPTSGGITSPSSNIQPASITSSISYASITTTVPVRERCDSLPSRNRTVSDGTMASRSYVEARGGKQHDLRPYVGIYSRTLSYSPPASNNILSPSSTGCSTDSAGSSLSVDDYDSMTINGLSAYQDFYIPSSQHSRDTSAIPTEPPITEEESIPEDYLNMDPSAQSPTVNSSATVTNNSIQSQQQLRSSLNLSLQSQNYTSSSPVSSPTINSTVVNSQQEESSYIPMSPIGSTESTGYKSCSTRSSSIYERSSFSSDVSAAGYMPMAPGQIVGHETPSTSTSKQLPMDNEGYLDMAALSTSLPKSIDSGRQLGSSPKPAAFMPSLASTARKAEEFRLEKVKSYFMPTEDEESFDFIKPVRSYSMGSRPQTHSRALALSSKLPHNHSLSRTSRHPLPGGSSSGSSDNDAIRVRAYSAGSQSANANRGLRESGQHSIK</sequence>
<dbReference type="GO" id="GO:0043548">
    <property type="term" value="F:phosphatidylinositol 3-kinase binding"/>
    <property type="evidence" value="ECO:0007669"/>
    <property type="project" value="TreeGrafter"/>
</dbReference>
<evidence type="ECO:0000256" key="1">
    <source>
        <dbReference type="ARBA" id="ARBA00011440"/>
    </source>
</evidence>
<evidence type="ECO:0000259" key="11">
    <source>
        <dbReference type="PROSITE" id="PS50003"/>
    </source>
</evidence>
<dbReference type="PROSITE" id="PS51064">
    <property type="entry name" value="IRS_PTB"/>
    <property type="match status" value="1"/>
</dbReference>
<dbReference type="PANTHER" id="PTHR10614:SF13">
    <property type="entry name" value="INSULIN RECEPTOR SUBSTRATE 1"/>
    <property type="match status" value="1"/>
</dbReference>
<comment type="subunit">
    <text evidence="1">Bindings to phosphatidylinositol 3-kinase and SHP2.</text>
</comment>
<keyword evidence="13" id="KW-0675">Receptor</keyword>
<evidence type="ECO:0000256" key="2">
    <source>
        <dbReference type="ARBA" id="ARBA00015710"/>
    </source>
</evidence>
<reference evidence="13 14" key="1">
    <citation type="journal article" date="2018" name="Gigascience">
        <title>Genomes of trombidid mites reveal novel predicted allergens and laterally-transferred genes associated with secondary metabolism.</title>
        <authorList>
            <person name="Dong X."/>
            <person name="Chaisiri K."/>
            <person name="Xia D."/>
            <person name="Armstrong S.D."/>
            <person name="Fang Y."/>
            <person name="Donnelly M.J."/>
            <person name="Kadowaki T."/>
            <person name="McGarry J.W."/>
            <person name="Darby A.C."/>
            <person name="Makepeace B.L."/>
        </authorList>
    </citation>
    <scope>NUCLEOTIDE SEQUENCE [LARGE SCALE GENOMIC DNA]</scope>
    <source>
        <strain evidence="13">UoL-WK</strain>
    </source>
</reference>
<feature type="region of interest" description="Disordered" evidence="10">
    <location>
        <begin position="543"/>
        <end position="562"/>
    </location>
</feature>
<evidence type="ECO:0000313" key="13">
    <source>
        <dbReference type="EMBL" id="RWS06256.1"/>
    </source>
</evidence>
<feature type="domain" description="PH" evidence="11">
    <location>
        <begin position="28"/>
        <end position="130"/>
    </location>
</feature>
<keyword evidence="5" id="KW-0677">Repeat</keyword>
<dbReference type="Gene3D" id="2.30.29.30">
    <property type="entry name" value="Pleckstrin-homology domain (PH domain)/Phosphotyrosine-binding domain (PTB)"/>
    <property type="match status" value="2"/>
</dbReference>
<keyword evidence="6" id="KW-0221">Differentiation</keyword>
<dbReference type="PROSITE" id="PS50003">
    <property type="entry name" value="PH_DOMAIN"/>
    <property type="match status" value="1"/>
</dbReference>
<evidence type="ECO:0000256" key="10">
    <source>
        <dbReference type="SAM" id="MobiDB-lite"/>
    </source>
</evidence>
<feature type="region of interest" description="Disordered" evidence="10">
    <location>
        <begin position="432"/>
        <end position="516"/>
    </location>
</feature>
<protein>
    <recommendedName>
        <fullName evidence="2">Insulin receptor substrate 1</fullName>
    </recommendedName>
    <alternativeName>
        <fullName evidence="8">Protein chico</fullName>
    </alternativeName>
</protein>
<dbReference type="STRING" id="1965070.A0A443QTB6"/>
<dbReference type="SUPFAM" id="SSF50729">
    <property type="entry name" value="PH domain-like"/>
    <property type="match status" value="2"/>
</dbReference>
<dbReference type="Proteomes" id="UP000285301">
    <property type="component" value="Unassembled WGS sequence"/>
</dbReference>
<gene>
    <name evidence="13" type="ORF">B4U79_03364</name>
</gene>
<comment type="function">
    <text evidence="9">Activates phosphatidylinositol 3-kinase when bound to the regulatory p85 subunit. May mediate the control of various cellular processes by insulin-like peptides. When phosphorylated by the insulin receptor binds specifically to various cellular proteins containing SH2 domains. Involved in control of cell proliferation, cell size, and body and organ growth throughout development. Also has a role in a signaling pathway controlling the physiological response required to endure periods of low nutrient conditions. Insulin/insulin-like growth factor (IGF) signaling pathway has a role in regulating aging and is necessary in the ovary for vitellogenic maturation.</text>
</comment>
<dbReference type="InterPro" id="IPR011993">
    <property type="entry name" value="PH-like_dom_sf"/>
</dbReference>
<feature type="region of interest" description="Disordered" evidence="10">
    <location>
        <begin position="654"/>
        <end position="711"/>
    </location>
</feature>
<name>A0A443QTB6_9ACAR</name>
<evidence type="ECO:0000256" key="3">
    <source>
        <dbReference type="ARBA" id="ARBA00022553"/>
    </source>
</evidence>
<dbReference type="InterPro" id="IPR039011">
    <property type="entry name" value="IRS"/>
</dbReference>
<keyword evidence="7" id="KW-0896">Oogenesis</keyword>
<evidence type="ECO:0000259" key="12">
    <source>
        <dbReference type="PROSITE" id="PS51064"/>
    </source>
</evidence>
<feature type="region of interest" description="Disordered" evidence="10">
    <location>
        <begin position="251"/>
        <end position="291"/>
    </location>
</feature>
<evidence type="ECO:0000256" key="7">
    <source>
        <dbReference type="ARBA" id="ARBA00022943"/>
    </source>
</evidence>
<organism evidence="13 14">
    <name type="scientific">Dinothrombium tinctorium</name>
    <dbReference type="NCBI Taxonomy" id="1965070"/>
    <lineage>
        <taxon>Eukaryota</taxon>
        <taxon>Metazoa</taxon>
        <taxon>Ecdysozoa</taxon>
        <taxon>Arthropoda</taxon>
        <taxon>Chelicerata</taxon>
        <taxon>Arachnida</taxon>
        <taxon>Acari</taxon>
        <taxon>Acariformes</taxon>
        <taxon>Trombidiformes</taxon>
        <taxon>Prostigmata</taxon>
        <taxon>Anystina</taxon>
        <taxon>Parasitengona</taxon>
        <taxon>Trombidioidea</taxon>
        <taxon>Trombidiidae</taxon>
        <taxon>Dinothrombium</taxon>
    </lineage>
</organism>
<dbReference type="Pfam" id="PF00169">
    <property type="entry name" value="PH"/>
    <property type="match status" value="1"/>
</dbReference>
<dbReference type="PRINTS" id="PR00628">
    <property type="entry name" value="INSULINRSI"/>
</dbReference>
<dbReference type="PANTHER" id="PTHR10614">
    <property type="entry name" value="INSULIN RECEPTOR SUBSTRATE"/>
    <property type="match status" value="1"/>
</dbReference>
<evidence type="ECO:0000313" key="14">
    <source>
        <dbReference type="Proteomes" id="UP000285301"/>
    </source>
</evidence>
<dbReference type="GO" id="GO:0048477">
    <property type="term" value="P:oogenesis"/>
    <property type="evidence" value="ECO:0007669"/>
    <property type="project" value="UniProtKB-KW"/>
</dbReference>
<evidence type="ECO:0000256" key="9">
    <source>
        <dbReference type="ARBA" id="ARBA00046145"/>
    </source>
</evidence>
<dbReference type="GO" id="GO:0008286">
    <property type="term" value="P:insulin receptor signaling pathway"/>
    <property type="evidence" value="ECO:0007669"/>
    <property type="project" value="InterPro"/>
</dbReference>
<feature type="compositionally biased region" description="Low complexity" evidence="10">
    <location>
        <begin position="452"/>
        <end position="492"/>
    </location>
</feature>
<feature type="domain" description="IRS-type PTB" evidence="12">
    <location>
        <begin position="146"/>
        <end position="253"/>
    </location>
</feature>
<feature type="compositionally biased region" description="Basic and acidic residues" evidence="10">
    <location>
        <begin position="701"/>
        <end position="711"/>
    </location>
</feature>
<keyword evidence="4" id="KW-0341">Growth regulation</keyword>
<keyword evidence="14" id="KW-1185">Reference proteome</keyword>
<dbReference type="SMART" id="SM01244">
    <property type="entry name" value="IRS"/>
    <property type="match status" value="1"/>
</dbReference>
<feature type="compositionally biased region" description="Polar residues" evidence="10">
    <location>
        <begin position="505"/>
        <end position="514"/>
    </location>
</feature>
<feature type="compositionally biased region" description="Polar residues" evidence="10">
    <location>
        <begin position="262"/>
        <end position="291"/>
    </location>
</feature>
<dbReference type="EMBL" id="NCKU01004241">
    <property type="protein sequence ID" value="RWS06256.1"/>
    <property type="molecule type" value="Genomic_DNA"/>
</dbReference>
<evidence type="ECO:0000256" key="5">
    <source>
        <dbReference type="ARBA" id="ARBA00022737"/>
    </source>
</evidence>
<keyword evidence="3" id="KW-0597">Phosphoprotein</keyword>